<proteinExistence type="predicted"/>
<evidence type="ECO:0000313" key="2">
    <source>
        <dbReference type="Proteomes" id="UP000515317"/>
    </source>
</evidence>
<dbReference type="AlphaFoldDB" id="A0A6S6QTL9"/>
<dbReference type="KEGG" id="tso:IZ6_13470"/>
<name>A0A6S6QTL9_9HYPH</name>
<reference evidence="1 2" key="1">
    <citation type="submission" date="2020-08" db="EMBL/GenBank/DDBJ databases">
        <title>Genome sequence of Rhizobiales bacterium strain IZ6.</title>
        <authorList>
            <person name="Nakai R."/>
            <person name="Naganuma T."/>
        </authorList>
    </citation>
    <scope>NUCLEOTIDE SEQUENCE [LARGE SCALE GENOMIC DNA]</scope>
    <source>
        <strain evidence="1 2">IZ6</strain>
    </source>
</reference>
<evidence type="ECO:0000313" key="1">
    <source>
        <dbReference type="EMBL" id="BCJ90612.1"/>
    </source>
</evidence>
<dbReference type="Proteomes" id="UP000515317">
    <property type="component" value="Chromosome"/>
</dbReference>
<accession>A0A6S6QTL9</accession>
<sequence>MAAPMPREAPVTMAVFEVVMDEFLRMLVPETWGGGTLKKGAGALAAPAIDSNQNALTVGRTTISLTSTPSGCSTA</sequence>
<protein>
    <submittedName>
        <fullName evidence="1">Uncharacterized protein</fullName>
    </submittedName>
</protein>
<keyword evidence="2" id="KW-1185">Reference proteome</keyword>
<organism evidence="1 2">
    <name type="scientific">Terrihabitans soli</name>
    <dbReference type="NCBI Taxonomy" id="708113"/>
    <lineage>
        <taxon>Bacteria</taxon>
        <taxon>Pseudomonadati</taxon>
        <taxon>Pseudomonadota</taxon>
        <taxon>Alphaproteobacteria</taxon>
        <taxon>Hyphomicrobiales</taxon>
        <taxon>Terrihabitans</taxon>
    </lineage>
</organism>
<dbReference type="EMBL" id="AP023361">
    <property type="protein sequence ID" value="BCJ90612.1"/>
    <property type="molecule type" value="Genomic_DNA"/>
</dbReference>
<gene>
    <name evidence="1" type="ORF">IZ6_13470</name>
</gene>